<keyword evidence="4" id="KW-1185">Reference proteome</keyword>
<dbReference type="PROSITE" id="PS51186">
    <property type="entry name" value="GNAT"/>
    <property type="match status" value="1"/>
</dbReference>
<dbReference type="Pfam" id="PF00583">
    <property type="entry name" value="Acetyltransf_1"/>
    <property type="match status" value="1"/>
</dbReference>
<sequence length="132" mass="14379">MPAVADLDRQTSSDYPETPASRHDEVGLEQLEAWLDEGLRYFGAWVGERLVAVTLVARDAERAETEFTAVAQEHRRRGLGTGVKALSVLSLAERGVTLFGAGGAAGNIGILRACESLGYVLTERWVSFDRDE</sequence>
<evidence type="ECO:0000313" key="4">
    <source>
        <dbReference type="Proteomes" id="UP001321486"/>
    </source>
</evidence>
<dbReference type="Proteomes" id="UP001321486">
    <property type="component" value="Chromosome"/>
</dbReference>
<evidence type="ECO:0000259" key="2">
    <source>
        <dbReference type="PROSITE" id="PS51186"/>
    </source>
</evidence>
<accession>A0ABM8GJW9</accession>
<reference evidence="4" key="1">
    <citation type="journal article" date="2019" name="Int. J. Syst. Evol. Microbiol.">
        <title>The Global Catalogue of Microorganisms (GCM) 10K type strain sequencing project: providing services to taxonomists for standard genome sequencing and annotation.</title>
        <authorList>
            <consortium name="The Broad Institute Genomics Platform"/>
            <consortium name="The Broad Institute Genome Sequencing Center for Infectious Disease"/>
            <person name="Wu L."/>
            <person name="Ma J."/>
        </authorList>
    </citation>
    <scope>NUCLEOTIDE SEQUENCE [LARGE SCALE GENOMIC DNA]</scope>
    <source>
        <strain evidence="4">NBRC 108728</strain>
    </source>
</reference>
<dbReference type="InterPro" id="IPR016181">
    <property type="entry name" value="Acyl_CoA_acyltransferase"/>
</dbReference>
<dbReference type="EMBL" id="AP027732">
    <property type="protein sequence ID" value="BDZ48676.1"/>
    <property type="molecule type" value="Genomic_DNA"/>
</dbReference>
<dbReference type="SUPFAM" id="SSF55729">
    <property type="entry name" value="Acyl-CoA N-acyltransferases (Nat)"/>
    <property type="match status" value="1"/>
</dbReference>
<dbReference type="Gene3D" id="3.40.630.30">
    <property type="match status" value="1"/>
</dbReference>
<feature type="compositionally biased region" description="Basic and acidic residues" evidence="1">
    <location>
        <begin position="1"/>
        <end position="11"/>
    </location>
</feature>
<protein>
    <recommendedName>
        <fullName evidence="2">N-acetyltransferase domain-containing protein</fullName>
    </recommendedName>
</protein>
<proteinExistence type="predicted"/>
<organism evidence="3 4">
    <name type="scientific">Frondihabitans sucicola</name>
    <dbReference type="NCBI Taxonomy" id="1268041"/>
    <lineage>
        <taxon>Bacteria</taxon>
        <taxon>Bacillati</taxon>
        <taxon>Actinomycetota</taxon>
        <taxon>Actinomycetes</taxon>
        <taxon>Micrococcales</taxon>
        <taxon>Microbacteriaceae</taxon>
        <taxon>Frondihabitans</taxon>
    </lineage>
</organism>
<evidence type="ECO:0000256" key="1">
    <source>
        <dbReference type="SAM" id="MobiDB-lite"/>
    </source>
</evidence>
<feature type="region of interest" description="Disordered" evidence="1">
    <location>
        <begin position="1"/>
        <end position="23"/>
    </location>
</feature>
<name>A0ABM8GJW9_9MICO</name>
<gene>
    <name evidence="3" type="ORF">GCM10025867_09170</name>
</gene>
<dbReference type="InterPro" id="IPR000182">
    <property type="entry name" value="GNAT_dom"/>
</dbReference>
<feature type="domain" description="N-acetyltransferase" evidence="2">
    <location>
        <begin position="5"/>
        <end position="132"/>
    </location>
</feature>
<evidence type="ECO:0000313" key="3">
    <source>
        <dbReference type="EMBL" id="BDZ48676.1"/>
    </source>
</evidence>